<organism evidence="10 11">
    <name type="scientific">Phenylobacterium kunshanense</name>
    <dbReference type="NCBI Taxonomy" id="1445034"/>
    <lineage>
        <taxon>Bacteria</taxon>
        <taxon>Pseudomonadati</taxon>
        <taxon>Pseudomonadota</taxon>
        <taxon>Alphaproteobacteria</taxon>
        <taxon>Caulobacterales</taxon>
        <taxon>Caulobacteraceae</taxon>
        <taxon>Phenylobacterium</taxon>
    </lineage>
</organism>
<evidence type="ECO:0000256" key="1">
    <source>
        <dbReference type="ARBA" id="ARBA00005199"/>
    </source>
</evidence>
<keyword evidence="7 9" id="KW-0808">Transferase</keyword>
<sequence length="469" mass="52290">MPRLVVVSNRVSAPVDENVASVGGLAMALSAALREYSGIWFGWSGETAETFTGQIRMSHTAGVTVATVDLEDQDIQEYYNGYANRTLWPLFHYRTDLTAYERSFDVGYVRVNARFAETLLPLLHPDDIVWVHDYHLIPLASELRRRGCMNRIGFFLHIPWPARRIFESLPNHRELAASLFDYDLVGFQTRDSLTAFQDYVVQTAGGELAPDGTARVLGRSVKLDAFPIGLDASAFADAAKGKTAATWSERMTVSQAGRRMIIGVDRLDYSKGLEERFLAYEQFLATHADAHEQVFMLQIATPSRDEVDAYQDIRARLDAVAGRINGAYATVDWVPLRYVNRAYRRDELAGFYRSAALGLVTPLRDGMNLVAKEYVMAQDPTDPGVLVLSKFAGAAEQLADALLVNPHSREEVSDAISRGLAMPRAERIRRWETLMQNVITQDVTHWRDSFVHALEASPNASSTPALVAT</sequence>
<proteinExistence type="inferred from homology"/>
<protein>
    <recommendedName>
        <fullName evidence="5 9">Trehalose-6-phosphate synthase</fullName>
        <ecNumber evidence="4 9">2.4.1.15</ecNumber>
    </recommendedName>
    <alternativeName>
        <fullName evidence="9">Osmoregulatory trehalose synthesis protein A</fullName>
    </alternativeName>
    <alternativeName>
        <fullName evidence="9">UDP-glucose-glucosephosphate glucosyltransferase</fullName>
    </alternativeName>
</protein>
<dbReference type="AlphaFoldDB" id="A0A328BLB8"/>
<dbReference type="RefSeq" id="WP_111275366.1">
    <property type="nucleotide sequence ID" value="NZ_QFYS01000002.1"/>
</dbReference>
<dbReference type="OrthoDB" id="9815690at2"/>
<dbReference type="GO" id="GO:0003825">
    <property type="term" value="F:alpha,alpha-trehalose-phosphate synthase (UDP-forming) activity"/>
    <property type="evidence" value="ECO:0007669"/>
    <property type="project" value="UniProtKB-UniRule"/>
</dbReference>
<evidence type="ECO:0000256" key="5">
    <source>
        <dbReference type="ARBA" id="ARBA00018539"/>
    </source>
</evidence>
<evidence type="ECO:0000313" key="10">
    <source>
        <dbReference type="EMBL" id="RAK67757.1"/>
    </source>
</evidence>
<accession>A0A328BLB8</accession>
<dbReference type="EMBL" id="QFYS01000002">
    <property type="protein sequence ID" value="RAK67757.1"/>
    <property type="molecule type" value="Genomic_DNA"/>
</dbReference>
<comment type="catalytic activity">
    <reaction evidence="8 9">
        <text>D-glucose 6-phosphate + UDP-alpha-D-glucose = alpha,alpha-trehalose 6-phosphate + UDP + H(+)</text>
        <dbReference type="Rhea" id="RHEA:18889"/>
        <dbReference type="ChEBI" id="CHEBI:15378"/>
        <dbReference type="ChEBI" id="CHEBI:58223"/>
        <dbReference type="ChEBI" id="CHEBI:58429"/>
        <dbReference type="ChEBI" id="CHEBI:58885"/>
        <dbReference type="ChEBI" id="CHEBI:61548"/>
        <dbReference type="EC" id="2.4.1.15"/>
    </reaction>
</comment>
<comment type="pathway">
    <text evidence="1 9">Glycan biosynthesis; trehalose biosynthesis.</text>
</comment>
<reference evidence="10 11" key="1">
    <citation type="submission" date="2018-05" db="EMBL/GenBank/DDBJ databases">
        <authorList>
            <person name="Lanie J.A."/>
            <person name="Ng W.-L."/>
            <person name="Kazmierczak K.M."/>
            <person name="Andrzejewski T.M."/>
            <person name="Davidsen T.M."/>
            <person name="Wayne K.J."/>
            <person name="Tettelin H."/>
            <person name="Glass J.I."/>
            <person name="Rusch D."/>
            <person name="Podicherti R."/>
            <person name="Tsui H.-C.T."/>
            <person name="Winkler M.E."/>
        </authorList>
    </citation>
    <scope>NUCLEOTIDE SEQUENCE [LARGE SCALE GENOMIC DNA]</scope>
    <source>
        <strain evidence="10 11">BUT-10</strain>
    </source>
</reference>
<evidence type="ECO:0000256" key="9">
    <source>
        <dbReference type="RuleBase" id="RU362045"/>
    </source>
</evidence>
<dbReference type="SUPFAM" id="SSF53756">
    <property type="entry name" value="UDP-Glycosyltransferase/glycogen phosphorylase"/>
    <property type="match status" value="1"/>
</dbReference>
<evidence type="ECO:0000256" key="7">
    <source>
        <dbReference type="ARBA" id="ARBA00022679"/>
    </source>
</evidence>
<dbReference type="PANTHER" id="PTHR10788:SF106">
    <property type="entry name" value="BCDNA.GH08860"/>
    <property type="match status" value="1"/>
</dbReference>
<name>A0A328BLB8_9CAUL</name>
<evidence type="ECO:0000256" key="6">
    <source>
        <dbReference type="ARBA" id="ARBA00022676"/>
    </source>
</evidence>
<dbReference type="PANTHER" id="PTHR10788">
    <property type="entry name" value="TREHALOSE-6-PHOSPHATE SYNTHASE"/>
    <property type="match status" value="1"/>
</dbReference>
<comment type="subunit">
    <text evidence="3 9">Homotetramer.</text>
</comment>
<comment type="caution">
    <text evidence="10">The sequence shown here is derived from an EMBL/GenBank/DDBJ whole genome shotgun (WGS) entry which is preliminary data.</text>
</comment>
<keyword evidence="11" id="KW-1185">Reference proteome</keyword>
<evidence type="ECO:0000256" key="3">
    <source>
        <dbReference type="ARBA" id="ARBA00011881"/>
    </source>
</evidence>
<dbReference type="InterPro" id="IPR001830">
    <property type="entry name" value="Glyco_trans_20"/>
</dbReference>
<dbReference type="NCBIfam" id="TIGR02400">
    <property type="entry name" value="trehalose_OtsA"/>
    <property type="match status" value="1"/>
</dbReference>
<comment type="function">
    <text evidence="9">Probably involved in the osmoprotection via the biosynthesis of trehalose. Catalyzes the transfer of glucose from UDP-alpha-D-glucose (UDP-Glc) to D-glucose 6-phosphate (Glc-6-P) to form trehalose-6-phosphate. Acts with retention of the anomeric configuration of the UDP-sugar donor.</text>
</comment>
<evidence type="ECO:0000313" key="11">
    <source>
        <dbReference type="Proteomes" id="UP000249524"/>
    </source>
</evidence>
<dbReference type="Proteomes" id="UP000249524">
    <property type="component" value="Unassembled WGS sequence"/>
</dbReference>
<dbReference type="CDD" id="cd03788">
    <property type="entry name" value="GT20_TPS"/>
    <property type="match status" value="1"/>
</dbReference>
<dbReference type="Gene3D" id="3.40.50.2000">
    <property type="entry name" value="Glycogen Phosphorylase B"/>
    <property type="match status" value="2"/>
</dbReference>
<gene>
    <name evidence="10" type="primary">otsA</name>
    <name evidence="10" type="ORF">DJ019_07605</name>
</gene>
<dbReference type="InterPro" id="IPR012766">
    <property type="entry name" value="Trehalose_OtsA"/>
</dbReference>
<keyword evidence="6 9" id="KW-0328">Glycosyltransferase</keyword>
<dbReference type="GO" id="GO:0005992">
    <property type="term" value="P:trehalose biosynthetic process"/>
    <property type="evidence" value="ECO:0007669"/>
    <property type="project" value="UniProtKB-UniRule"/>
</dbReference>
<dbReference type="Pfam" id="PF00982">
    <property type="entry name" value="Glyco_transf_20"/>
    <property type="match status" value="1"/>
</dbReference>
<comment type="similarity">
    <text evidence="2 9">Belongs to the glycosyltransferase 20 family.</text>
</comment>
<dbReference type="EC" id="2.4.1.15" evidence="4 9"/>
<evidence type="ECO:0000256" key="8">
    <source>
        <dbReference type="ARBA" id="ARBA00048039"/>
    </source>
</evidence>
<evidence type="ECO:0000256" key="2">
    <source>
        <dbReference type="ARBA" id="ARBA00008799"/>
    </source>
</evidence>
<dbReference type="UniPathway" id="UPA00299"/>
<evidence type="ECO:0000256" key="4">
    <source>
        <dbReference type="ARBA" id="ARBA00012538"/>
    </source>
</evidence>